<keyword evidence="5" id="KW-0458">Lysosome</keyword>
<feature type="region of interest" description="Disordered" evidence="7">
    <location>
        <begin position="20"/>
        <end position="80"/>
    </location>
</feature>
<gene>
    <name evidence="8" type="ORF">PhCBS80983_g05459</name>
</gene>
<dbReference type="Proteomes" id="UP000318582">
    <property type="component" value="Unassembled WGS sequence"/>
</dbReference>
<evidence type="ECO:0000256" key="2">
    <source>
        <dbReference type="ARBA" id="ARBA00010235"/>
    </source>
</evidence>
<evidence type="ECO:0000256" key="7">
    <source>
        <dbReference type="SAM" id="MobiDB-lite"/>
    </source>
</evidence>
<evidence type="ECO:0000256" key="4">
    <source>
        <dbReference type="ARBA" id="ARBA00023136"/>
    </source>
</evidence>
<proteinExistence type="inferred from homology"/>
<evidence type="ECO:0000256" key="1">
    <source>
        <dbReference type="ARBA" id="ARBA00004122"/>
    </source>
</evidence>
<dbReference type="GO" id="GO:0032418">
    <property type="term" value="P:lysosome localization"/>
    <property type="evidence" value="ECO:0007669"/>
    <property type="project" value="InterPro"/>
</dbReference>
<organism evidence="8 9">
    <name type="scientific">Powellomyces hirtus</name>
    <dbReference type="NCBI Taxonomy" id="109895"/>
    <lineage>
        <taxon>Eukaryota</taxon>
        <taxon>Fungi</taxon>
        <taxon>Fungi incertae sedis</taxon>
        <taxon>Chytridiomycota</taxon>
        <taxon>Chytridiomycota incertae sedis</taxon>
        <taxon>Chytridiomycetes</taxon>
        <taxon>Spizellomycetales</taxon>
        <taxon>Powellomycetaceae</taxon>
        <taxon>Powellomyces</taxon>
    </lineage>
</organism>
<dbReference type="InterPro" id="IPR018780">
    <property type="entry name" value="TBORCS5"/>
</dbReference>
<dbReference type="GO" id="GO:0099078">
    <property type="term" value="C:BORC complex"/>
    <property type="evidence" value="ECO:0007669"/>
    <property type="project" value="TreeGrafter"/>
</dbReference>
<evidence type="ECO:0000313" key="8">
    <source>
        <dbReference type="EMBL" id="TPX55288.1"/>
    </source>
</evidence>
<dbReference type="EMBL" id="QEAQ01000117">
    <property type="protein sequence ID" value="TPX55288.1"/>
    <property type="molecule type" value="Genomic_DNA"/>
</dbReference>
<keyword evidence="9" id="KW-1185">Reference proteome</keyword>
<dbReference type="AlphaFoldDB" id="A0A507DWF7"/>
<dbReference type="GO" id="GO:0072384">
    <property type="term" value="P:organelle transport along microtubule"/>
    <property type="evidence" value="ECO:0007669"/>
    <property type="project" value="TreeGrafter"/>
</dbReference>
<keyword evidence="4" id="KW-0472">Membrane</keyword>
<dbReference type="CDD" id="cd22789">
    <property type="entry name" value="BORCS5-like"/>
    <property type="match status" value="1"/>
</dbReference>
<evidence type="ECO:0000313" key="9">
    <source>
        <dbReference type="Proteomes" id="UP000318582"/>
    </source>
</evidence>
<sequence>MKRSTSSITAALAAAASDPFPFFSSRKSSTEEEAAGDLSQPLTATQNGHEQEGPVQASSAFSTRDSGVIQVSKGRPGRTVDSEMEALRRIPQFKPLLESSLSPAGFSWGGMFGSQPSTPKADEMPYTIDPAPGIALWEKSRAHIERCSSDIARDQKLLEMSMSNMEEYCTKLANTVVNRCYEAKVQGEKMSALTAIKKQADRTASTLDDIIISLEKLDPLLPPAEQLGHPANEKRYPALTKLLHSRRAAEEKEREAASS</sequence>
<accession>A0A507DWF7</accession>
<keyword evidence="6" id="KW-0449">Lipoprotein</keyword>
<feature type="compositionally biased region" description="Polar residues" evidence="7">
    <location>
        <begin position="56"/>
        <end position="65"/>
    </location>
</feature>
<evidence type="ECO:0000256" key="6">
    <source>
        <dbReference type="ARBA" id="ARBA00023288"/>
    </source>
</evidence>
<protein>
    <recommendedName>
        <fullName evidence="3">BLOC-1-related complex subunit 5</fullName>
    </recommendedName>
</protein>
<dbReference type="PANTHER" id="PTHR31634:SF2">
    <property type="entry name" value="BLOC-1-RELATED COMPLEX SUBUNIT 5"/>
    <property type="match status" value="1"/>
</dbReference>
<evidence type="ECO:0000256" key="5">
    <source>
        <dbReference type="ARBA" id="ARBA00023228"/>
    </source>
</evidence>
<reference evidence="8 9" key="1">
    <citation type="journal article" date="2019" name="Sci. Rep.">
        <title>Comparative genomics of chytrid fungi reveal insights into the obligate biotrophic and pathogenic lifestyle of Synchytrium endobioticum.</title>
        <authorList>
            <person name="van de Vossenberg B.T.L.H."/>
            <person name="Warris S."/>
            <person name="Nguyen H.D.T."/>
            <person name="van Gent-Pelzer M.P.E."/>
            <person name="Joly D.L."/>
            <person name="van de Geest H.C."/>
            <person name="Bonants P.J.M."/>
            <person name="Smith D.S."/>
            <person name="Levesque C.A."/>
            <person name="van der Lee T.A.J."/>
        </authorList>
    </citation>
    <scope>NUCLEOTIDE SEQUENCE [LARGE SCALE GENOMIC DNA]</scope>
    <source>
        <strain evidence="8 9">CBS 809.83</strain>
    </source>
</reference>
<evidence type="ECO:0000256" key="3">
    <source>
        <dbReference type="ARBA" id="ARBA00022300"/>
    </source>
</evidence>
<name>A0A507DWF7_9FUNG</name>
<dbReference type="Pfam" id="PF10158">
    <property type="entry name" value="LOH1CR12"/>
    <property type="match status" value="1"/>
</dbReference>
<dbReference type="PANTHER" id="PTHR31634">
    <property type="entry name" value="BLOC-1-RELATED COMPLEX SUBUNIT 5"/>
    <property type="match status" value="1"/>
</dbReference>
<comment type="subcellular location">
    <subcellularLocation>
        <location evidence="1">Lysosome membrane</location>
        <topology evidence="1">Lipid-anchor</topology>
        <orientation evidence="1">Cytoplasmic side</orientation>
    </subcellularLocation>
</comment>
<comment type="caution">
    <text evidence="8">The sequence shown here is derived from an EMBL/GenBank/DDBJ whole genome shotgun (WGS) entry which is preliminary data.</text>
</comment>
<comment type="similarity">
    <text evidence="2">Belongs to the BORCS5 family.</text>
</comment>